<feature type="region of interest" description="Disordered" evidence="1">
    <location>
        <begin position="1"/>
        <end position="39"/>
    </location>
</feature>
<accession>A0ABS8RK40</accession>
<evidence type="ECO:0000256" key="1">
    <source>
        <dbReference type="SAM" id="MobiDB-lite"/>
    </source>
</evidence>
<name>A0ABS8RK40_DATST</name>
<proteinExistence type="predicted"/>
<feature type="non-terminal residue" evidence="2">
    <location>
        <position position="106"/>
    </location>
</feature>
<organism evidence="2 3">
    <name type="scientific">Datura stramonium</name>
    <name type="common">Jimsonweed</name>
    <name type="synonym">Common thornapple</name>
    <dbReference type="NCBI Taxonomy" id="4076"/>
    <lineage>
        <taxon>Eukaryota</taxon>
        <taxon>Viridiplantae</taxon>
        <taxon>Streptophyta</taxon>
        <taxon>Embryophyta</taxon>
        <taxon>Tracheophyta</taxon>
        <taxon>Spermatophyta</taxon>
        <taxon>Magnoliopsida</taxon>
        <taxon>eudicotyledons</taxon>
        <taxon>Gunneridae</taxon>
        <taxon>Pentapetalae</taxon>
        <taxon>asterids</taxon>
        <taxon>lamiids</taxon>
        <taxon>Solanales</taxon>
        <taxon>Solanaceae</taxon>
        <taxon>Solanoideae</taxon>
        <taxon>Datureae</taxon>
        <taxon>Datura</taxon>
    </lineage>
</organism>
<comment type="caution">
    <text evidence="2">The sequence shown here is derived from an EMBL/GenBank/DDBJ whole genome shotgun (WGS) entry which is preliminary data.</text>
</comment>
<gene>
    <name evidence="2" type="ORF">HAX54_024727</name>
</gene>
<feature type="compositionally biased region" description="Basic and acidic residues" evidence="1">
    <location>
        <begin position="7"/>
        <end position="17"/>
    </location>
</feature>
<evidence type="ECO:0000313" key="2">
    <source>
        <dbReference type="EMBL" id="MCD7447147.1"/>
    </source>
</evidence>
<dbReference type="Proteomes" id="UP000823775">
    <property type="component" value="Unassembled WGS sequence"/>
</dbReference>
<sequence length="106" mass="11760">CMYLGKRAKDGLMREPESPSEARSQGPTRRDNPAAQGPALCDSLTTQEAARHSNTATQGDRRRGGLLFSYLSFKEYSHACKPLACLDAYRSRIMIERPYLPVSGPK</sequence>
<evidence type="ECO:0000313" key="3">
    <source>
        <dbReference type="Proteomes" id="UP000823775"/>
    </source>
</evidence>
<reference evidence="2 3" key="1">
    <citation type="journal article" date="2021" name="BMC Genomics">
        <title>Datura genome reveals duplications of psychoactive alkaloid biosynthetic genes and high mutation rate following tissue culture.</title>
        <authorList>
            <person name="Rajewski A."/>
            <person name="Carter-House D."/>
            <person name="Stajich J."/>
            <person name="Litt A."/>
        </authorList>
    </citation>
    <scope>NUCLEOTIDE SEQUENCE [LARGE SCALE GENOMIC DNA]</scope>
    <source>
        <strain evidence="2">AR-01</strain>
    </source>
</reference>
<keyword evidence="3" id="KW-1185">Reference proteome</keyword>
<dbReference type="EMBL" id="JACEIK010000030">
    <property type="protein sequence ID" value="MCD7447147.1"/>
    <property type="molecule type" value="Genomic_DNA"/>
</dbReference>
<protein>
    <submittedName>
        <fullName evidence="2">Uncharacterized protein</fullName>
    </submittedName>
</protein>
<feature type="non-terminal residue" evidence="2">
    <location>
        <position position="1"/>
    </location>
</feature>